<evidence type="ECO:0000313" key="9">
    <source>
        <dbReference type="Proteomes" id="UP000178369"/>
    </source>
</evidence>
<gene>
    <name evidence="8" type="ORF">A3F45_04600</name>
</gene>
<feature type="transmembrane region" description="Helical" evidence="6">
    <location>
        <begin position="209"/>
        <end position="232"/>
    </location>
</feature>
<accession>A0A1F5HIR0</accession>
<organism evidence="8 9">
    <name type="scientific">Candidatus Curtissbacteria bacterium RIFCSPHIGHO2_12_FULL_41_17</name>
    <dbReference type="NCBI Taxonomy" id="1797722"/>
    <lineage>
        <taxon>Bacteria</taxon>
        <taxon>Candidatus Curtissiibacteriota</taxon>
    </lineage>
</organism>
<dbReference type="Proteomes" id="UP000178369">
    <property type="component" value="Unassembled WGS sequence"/>
</dbReference>
<evidence type="ECO:0000256" key="5">
    <source>
        <dbReference type="ARBA" id="ARBA00023136"/>
    </source>
</evidence>
<dbReference type="PANTHER" id="PTHR32322:SF18">
    <property type="entry name" value="S-ADENOSYLMETHIONINE_S-ADENOSYLHOMOCYSTEINE TRANSPORTER"/>
    <property type="match status" value="1"/>
</dbReference>
<feature type="transmembrane region" description="Helical" evidence="6">
    <location>
        <begin position="33"/>
        <end position="53"/>
    </location>
</feature>
<feature type="transmembrane region" description="Helical" evidence="6">
    <location>
        <begin position="244"/>
        <end position="263"/>
    </location>
</feature>
<dbReference type="InterPro" id="IPR000620">
    <property type="entry name" value="EamA_dom"/>
</dbReference>
<keyword evidence="4 6" id="KW-1133">Transmembrane helix</keyword>
<dbReference type="GO" id="GO:0005886">
    <property type="term" value="C:plasma membrane"/>
    <property type="evidence" value="ECO:0007669"/>
    <property type="project" value="UniProtKB-SubCell"/>
</dbReference>
<protein>
    <recommendedName>
        <fullName evidence="7">EamA domain-containing protein</fullName>
    </recommendedName>
</protein>
<comment type="caution">
    <text evidence="8">The sequence shown here is derived from an EMBL/GenBank/DDBJ whole genome shotgun (WGS) entry which is preliminary data.</text>
</comment>
<evidence type="ECO:0000313" key="8">
    <source>
        <dbReference type="EMBL" id="OGE03925.1"/>
    </source>
</evidence>
<evidence type="ECO:0000256" key="6">
    <source>
        <dbReference type="SAM" id="Phobius"/>
    </source>
</evidence>
<evidence type="ECO:0000256" key="2">
    <source>
        <dbReference type="ARBA" id="ARBA00022475"/>
    </source>
</evidence>
<keyword evidence="5 6" id="KW-0472">Membrane</keyword>
<comment type="subcellular location">
    <subcellularLocation>
        <location evidence="1">Cell membrane</location>
        <topology evidence="1">Multi-pass membrane protein</topology>
    </subcellularLocation>
</comment>
<sequence>MKSNKAFIYLIVAALLWGATIPIMKFTLTQIPIFSLITIRMTFASVLLLPFVVKHIKIDKADIKTLILAAVFGTNLNLAFFFLGLKYSLAINASIILATTPIFTLILAQFFLKEKFTIKLLLGSALAMLGVIFIVGVPILHLNLKSTIGNLALVASALAWVGHEIFSKKVLTKYPPAIVAFYTTSIGALVFSPLFIFEFFKNPTWYNQVNLQGFLGLLYGILFASLIAYVAWQNGLSRTSAGEASFVFYLMPLSGILFSVLLLNESFPTFLIFGAILIFLGVVLAEFHRKFHPLHRS</sequence>
<dbReference type="InterPro" id="IPR050638">
    <property type="entry name" value="AA-Vitamin_Transporters"/>
</dbReference>
<feature type="domain" description="EamA" evidence="7">
    <location>
        <begin position="148"/>
        <end position="284"/>
    </location>
</feature>
<feature type="transmembrane region" description="Helical" evidence="6">
    <location>
        <begin position="148"/>
        <end position="166"/>
    </location>
</feature>
<evidence type="ECO:0000259" key="7">
    <source>
        <dbReference type="Pfam" id="PF00892"/>
    </source>
</evidence>
<feature type="transmembrane region" description="Helical" evidence="6">
    <location>
        <begin position="269"/>
        <end position="287"/>
    </location>
</feature>
<feature type="transmembrane region" description="Helical" evidence="6">
    <location>
        <begin position="178"/>
        <end position="197"/>
    </location>
</feature>
<feature type="transmembrane region" description="Helical" evidence="6">
    <location>
        <begin position="65"/>
        <end position="83"/>
    </location>
</feature>
<evidence type="ECO:0000256" key="1">
    <source>
        <dbReference type="ARBA" id="ARBA00004651"/>
    </source>
</evidence>
<evidence type="ECO:0000256" key="4">
    <source>
        <dbReference type="ARBA" id="ARBA00022989"/>
    </source>
</evidence>
<feature type="transmembrane region" description="Helical" evidence="6">
    <location>
        <begin position="89"/>
        <end position="108"/>
    </location>
</feature>
<dbReference type="EMBL" id="MFBL01000046">
    <property type="protein sequence ID" value="OGE03925.1"/>
    <property type="molecule type" value="Genomic_DNA"/>
</dbReference>
<dbReference type="SUPFAM" id="SSF103481">
    <property type="entry name" value="Multidrug resistance efflux transporter EmrE"/>
    <property type="match status" value="2"/>
</dbReference>
<feature type="transmembrane region" description="Helical" evidence="6">
    <location>
        <begin position="120"/>
        <end position="142"/>
    </location>
</feature>
<keyword evidence="3 6" id="KW-0812">Transmembrane</keyword>
<dbReference type="Pfam" id="PF00892">
    <property type="entry name" value="EamA"/>
    <property type="match status" value="2"/>
</dbReference>
<feature type="transmembrane region" description="Helical" evidence="6">
    <location>
        <begin position="7"/>
        <end position="27"/>
    </location>
</feature>
<dbReference type="PANTHER" id="PTHR32322">
    <property type="entry name" value="INNER MEMBRANE TRANSPORTER"/>
    <property type="match status" value="1"/>
</dbReference>
<reference evidence="8 9" key="1">
    <citation type="journal article" date="2016" name="Nat. Commun.">
        <title>Thousands of microbial genomes shed light on interconnected biogeochemical processes in an aquifer system.</title>
        <authorList>
            <person name="Anantharaman K."/>
            <person name="Brown C.T."/>
            <person name="Hug L.A."/>
            <person name="Sharon I."/>
            <person name="Castelle C.J."/>
            <person name="Probst A.J."/>
            <person name="Thomas B.C."/>
            <person name="Singh A."/>
            <person name="Wilkins M.J."/>
            <person name="Karaoz U."/>
            <person name="Brodie E.L."/>
            <person name="Williams K.H."/>
            <person name="Hubbard S.S."/>
            <person name="Banfield J.F."/>
        </authorList>
    </citation>
    <scope>NUCLEOTIDE SEQUENCE [LARGE SCALE GENOMIC DNA]</scope>
</reference>
<dbReference type="AlphaFoldDB" id="A0A1F5HIR0"/>
<evidence type="ECO:0000256" key="3">
    <source>
        <dbReference type="ARBA" id="ARBA00022692"/>
    </source>
</evidence>
<feature type="domain" description="EamA" evidence="7">
    <location>
        <begin position="5"/>
        <end position="135"/>
    </location>
</feature>
<dbReference type="InterPro" id="IPR037185">
    <property type="entry name" value="EmrE-like"/>
</dbReference>
<proteinExistence type="predicted"/>
<keyword evidence="2" id="KW-1003">Cell membrane</keyword>
<name>A0A1F5HIR0_9BACT</name>